<accession>A0A497YGP2</accession>
<evidence type="ECO:0000313" key="2">
    <source>
        <dbReference type="EMBL" id="RLJ90136.1"/>
    </source>
</evidence>
<feature type="domain" description="DUF4476" evidence="1">
    <location>
        <begin position="97"/>
        <end position="148"/>
    </location>
</feature>
<sequence>MAGAVLGYLAKSKLEKKDKKNIDKSKSINEIKKAANLISAKEFSLMKDLTWYEYYGKSLYKLEELSSPWPEKDEELYNLAKTRISDNCQELIKLDVKIDDEDLEYLEDKINSYVFTCKNLKRIIELKGFDQDKVSLIKMVEKELEDKYTDLMSSINSIYK</sequence>
<proteinExistence type="predicted"/>
<comment type="caution">
    <text evidence="2">The sequence shown here is derived from an EMBL/GenBank/DDBJ whole genome shotgun (WGS) entry which is preliminary data.</text>
</comment>
<dbReference type="AlphaFoldDB" id="A0A497YGP2"/>
<dbReference type="EMBL" id="RCCP01000001">
    <property type="protein sequence ID" value="RLJ90136.1"/>
    <property type="molecule type" value="Genomic_DNA"/>
</dbReference>
<dbReference type="RefSeq" id="WP_135449469.1">
    <property type="nucleotide sequence ID" value="NZ_QBEW01000043.1"/>
</dbReference>
<dbReference type="Proteomes" id="UP000280791">
    <property type="component" value="Unassembled WGS sequence"/>
</dbReference>
<dbReference type="InterPro" id="IPR028011">
    <property type="entry name" value="DUF4476"/>
</dbReference>
<reference evidence="2 3" key="1">
    <citation type="submission" date="2018-10" db="EMBL/GenBank/DDBJ databases">
        <title>Genomic Encyclopedia of Type Strains, Phase IV (KMG-IV): sequencing the most valuable type-strain genomes for metagenomic binning, comparative biology and taxonomic classification.</title>
        <authorList>
            <person name="Goeker M."/>
        </authorList>
    </citation>
    <scope>NUCLEOTIDE SEQUENCE [LARGE SCALE GENOMIC DNA]</scope>
    <source>
        <strain evidence="2 3">DSM 20549</strain>
    </source>
</reference>
<evidence type="ECO:0000259" key="1">
    <source>
        <dbReference type="Pfam" id="PF14771"/>
    </source>
</evidence>
<gene>
    <name evidence="2" type="ORF">DFR62_0278</name>
</gene>
<name>A0A497YGP2_9BACL</name>
<keyword evidence="3" id="KW-1185">Reference proteome</keyword>
<organism evidence="2 3">
    <name type="scientific">Planococcus citreus</name>
    <dbReference type="NCBI Taxonomy" id="1373"/>
    <lineage>
        <taxon>Bacteria</taxon>
        <taxon>Bacillati</taxon>
        <taxon>Bacillota</taxon>
        <taxon>Bacilli</taxon>
        <taxon>Bacillales</taxon>
        <taxon>Caryophanaceae</taxon>
        <taxon>Planococcus</taxon>
    </lineage>
</organism>
<evidence type="ECO:0000313" key="3">
    <source>
        <dbReference type="Proteomes" id="UP000280791"/>
    </source>
</evidence>
<protein>
    <submittedName>
        <fullName evidence="2">Uncharacterized protein DUF4476</fullName>
    </submittedName>
</protein>
<dbReference type="Pfam" id="PF14771">
    <property type="entry name" value="DUF4476"/>
    <property type="match status" value="1"/>
</dbReference>